<proteinExistence type="predicted"/>
<dbReference type="EMBL" id="BK063091">
    <property type="protein sequence ID" value="DBA11732.1"/>
    <property type="molecule type" value="Genomic_DNA"/>
</dbReference>
<name>A0AA48P837_9VIRU</name>
<reference evidence="1" key="1">
    <citation type="journal article" date="2023" name="Front. Mar. Sci.">
        <title>Tracing the invertebrate herpesviruses in the global sequence datasets.</title>
        <authorList>
            <person name="Rosani U."/>
            <person name="Gaia M."/>
            <person name="Delmont T.O."/>
            <person name="Krupovic M."/>
        </authorList>
    </citation>
    <scope>NUCLEOTIDE SEQUENCE</scope>
    <source>
        <strain evidence="1">MalacoHV1/China/2018</strain>
    </source>
</reference>
<reference evidence="1" key="2">
    <citation type="submission" date="2023-01" db="EMBL/GenBank/DDBJ databases">
        <authorList>
            <person name="Rosani U."/>
            <person name="Delmont T.O."/>
            <person name="Gaia M."/>
            <person name="Krupovic M."/>
        </authorList>
    </citation>
    <scope>NUCLEOTIDE SEQUENCE</scope>
    <source>
        <strain evidence="1">MalacoHV1/China/2018</strain>
    </source>
</reference>
<organism evidence="1">
    <name type="scientific">Malaco herpesvirus 1</name>
    <dbReference type="NCBI Taxonomy" id="3031797"/>
    <lineage>
        <taxon>Viruses</taxon>
        <taxon>Duplodnaviria</taxon>
        <taxon>Heunggongvirae</taxon>
        <taxon>Peploviricota</taxon>
        <taxon>Herviviricetes</taxon>
        <taxon>Herpesvirales</taxon>
        <taxon>Malacoherpesviridae</taxon>
    </lineage>
</organism>
<evidence type="ECO:0000313" key="1">
    <source>
        <dbReference type="EMBL" id="DBA11732.1"/>
    </source>
</evidence>
<accession>A0AA48P837</accession>
<sequence>MTRPDPPPSTSTWNIFLKIYQNVQLVELGRFSNFHSDRTYGLDLVDSQSCFIYIPIHLNVESHMYMILVWMCLKFNSVHIGHIPLSICLNKFELWRMILWGW</sequence>
<protein>
    <submittedName>
        <fullName evidence="1">ORF31</fullName>
    </submittedName>
</protein>